<dbReference type="InterPro" id="IPR002182">
    <property type="entry name" value="NB-ARC"/>
</dbReference>
<dbReference type="Gene3D" id="3.40.50.300">
    <property type="entry name" value="P-loop containing nucleotide triphosphate hydrolases"/>
    <property type="match status" value="1"/>
</dbReference>
<dbReference type="Proteomes" id="UP000032141">
    <property type="component" value="Chromosome C2"/>
</dbReference>
<proteinExistence type="predicted"/>
<dbReference type="EnsemblPlants" id="Bo2g079080.1">
    <property type="protein sequence ID" value="Bo2g079080.1"/>
    <property type="gene ID" value="Bo2g079080"/>
</dbReference>
<dbReference type="AlphaFoldDB" id="A0A0D3AQ71"/>
<dbReference type="Pfam" id="PF01582">
    <property type="entry name" value="TIR"/>
    <property type="match status" value="1"/>
</dbReference>
<dbReference type="PANTHER" id="PTHR11017:SF501">
    <property type="entry name" value="ADP-RIBOSYL CYCLASE_CYCLIC ADP-RIBOSE HYDROLASE-RELATED"/>
    <property type="match status" value="1"/>
</dbReference>
<sequence>MKVFPVFYGVDPYHVRHQTGSFTLDKYQVPEMANKLEKWVEALTQIASIVGKNTATCENEALMIENIVEGISNQLYFMQPVIFSDLVVGTDDHMERLNPLLSMESEDEVRMIGIWGMGGIGKTTIAREHGVSYVRKKFLSTTLCLSKKSSVELGPQEIKASRIIITTRDRDLLNSCRVRIVYEVKCLDADAALKIFNQFAFEEGVPPEIYEKFSIRASWLAQGLPAAIEAYGLHFRGLTSLKEWDDALCRLIRAP</sequence>
<dbReference type="Gene3D" id="3.40.50.10140">
    <property type="entry name" value="Toll/interleukin-1 receptor homology (TIR) domain"/>
    <property type="match status" value="1"/>
</dbReference>
<dbReference type="SUPFAM" id="SSF52540">
    <property type="entry name" value="P-loop containing nucleoside triphosphate hydrolases"/>
    <property type="match status" value="1"/>
</dbReference>
<feature type="domain" description="TIR" evidence="1">
    <location>
        <begin position="1"/>
        <end position="75"/>
    </location>
</feature>
<dbReference type="InterPro" id="IPR027417">
    <property type="entry name" value="P-loop_NTPase"/>
</dbReference>
<dbReference type="InterPro" id="IPR035897">
    <property type="entry name" value="Toll_tir_struct_dom_sf"/>
</dbReference>
<dbReference type="OMA" id="KFESHEN"/>
<dbReference type="GO" id="GO:0043531">
    <property type="term" value="F:ADP binding"/>
    <property type="evidence" value="ECO:0007669"/>
    <property type="project" value="InterPro"/>
</dbReference>
<reference evidence="2 3" key="1">
    <citation type="journal article" date="2014" name="Genome Biol.">
        <title>Transcriptome and methylome profiling reveals relics of genome dominance in the mesopolyploid Brassica oleracea.</title>
        <authorList>
            <person name="Parkin I.A."/>
            <person name="Koh C."/>
            <person name="Tang H."/>
            <person name="Robinson S.J."/>
            <person name="Kagale S."/>
            <person name="Clarke W.E."/>
            <person name="Town C.D."/>
            <person name="Nixon J."/>
            <person name="Krishnakumar V."/>
            <person name="Bidwell S.L."/>
            <person name="Denoeud F."/>
            <person name="Belcram H."/>
            <person name="Links M.G."/>
            <person name="Just J."/>
            <person name="Clarke C."/>
            <person name="Bender T."/>
            <person name="Huebert T."/>
            <person name="Mason A.S."/>
            <person name="Pires J.C."/>
            <person name="Barker G."/>
            <person name="Moore J."/>
            <person name="Walley P.G."/>
            <person name="Manoli S."/>
            <person name="Batley J."/>
            <person name="Edwards D."/>
            <person name="Nelson M.N."/>
            <person name="Wang X."/>
            <person name="Paterson A.H."/>
            <person name="King G."/>
            <person name="Bancroft I."/>
            <person name="Chalhoub B."/>
            <person name="Sharpe A.G."/>
        </authorList>
    </citation>
    <scope>NUCLEOTIDE SEQUENCE</scope>
    <source>
        <strain evidence="2 3">cv. TO1000</strain>
    </source>
</reference>
<dbReference type="InterPro" id="IPR044974">
    <property type="entry name" value="Disease_R_plants"/>
</dbReference>
<organism evidence="2 3">
    <name type="scientific">Brassica oleracea var. oleracea</name>
    <dbReference type="NCBI Taxonomy" id="109376"/>
    <lineage>
        <taxon>Eukaryota</taxon>
        <taxon>Viridiplantae</taxon>
        <taxon>Streptophyta</taxon>
        <taxon>Embryophyta</taxon>
        <taxon>Tracheophyta</taxon>
        <taxon>Spermatophyta</taxon>
        <taxon>Magnoliopsida</taxon>
        <taxon>eudicotyledons</taxon>
        <taxon>Gunneridae</taxon>
        <taxon>Pentapetalae</taxon>
        <taxon>rosids</taxon>
        <taxon>malvids</taxon>
        <taxon>Brassicales</taxon>
        <taxon>Brassicaceae</taxon>
        <taxon>Brassiceae</taxon>
        <taxon>Brassica</taxon>
    </lineage>
</organism>
<protein>
    <recommendedName>
        <fullName evidence="1">TIR domain-containing protein</fullName>
    </recommendedName>
</protein>
<keyword evidence="3" id="KW-1185">Reference proteome</keyword>
<dbReference type="HOGENOM" id="CLU_1091274_0_0_1"/>
<accession>A0A0D3AQ71</accession>
<dbReference type="PANTHER" id="PTHR11017">
    <property type="entry name" value="LEUCINE-RICH REPEAT-CONTAINING PROTEIN"/>
    <property type="match status" value="1"/>
</dbReference>
<dbReference type="Gramene" id="Bo2g079080.1">
    <property type="protein sequence ID" value="Bo2g079080.1"/>
    <property type="gene ID" value="Bo2g079080"/>
</dbReference>
<dbReference type="InterPro" id="IPR000157">
    <property type="entry name" value="TIR_dom"/>
</dbReference>
<name>A0A0D3AQ71_BRAOL</name>
<evidence type="ECO:0000313" key="3">
    <source>
        <dbReference type="Proteomes" id="UP000032141"/>
    </source>
</evidence>
<dbReference type="Pfam" id="PF00931">
    <property type="entry name" value="NB-ARC"/>
    <property type="match status" value="1"/>
</dbReference>
<dbReference type="GO" id="GO:0007165">
    <property type="term" value="P:signal transduction"/>
    <property type="evidence" value="ECO:0007669"/>
    <property type="project" value="InterPro"/>
</dbReference>
<evidence type="ECO:0000313" key="2">
    <source>
        <dbReference type="EnsemblPlants" id="Bo2g079080.1"/>
    </source>
</evidence>
<dbReference type="GO" id="GO:0006952">
    <property type="term" value="P:defense response"/>
    <property type="evidence" value="ECO:0007669"/>
    <property type="project" value="InterPro"/>
</dbReference>
<dbReference type="PROSITE" id="PS50104">
    <property type="entry name" value="TIR"/>
    <property type="match status" value="1"/>
</dbReference>
<reference evidence="2" key="2">
    <citation type="submission" date="2015-03" db="UniProtKB">
        <authorList>
            <consortium name="EnsemblPlants"/>
        </authorList>
    </citation>
    <scope>IDENTIFICATION</scope>
</reference>
<evidence type="ECO:0000259" key="1">
    <source>
        <dbReference type="PROSITE" id="PS50104"/>
    </source>
</evidence>
<dbReference type="SUPFAM" id="SSF52200">
    <property type="entry name" value="Toll/Interleukin receptor TIR domain"/>
    <property type="match status" value="1"/>
</dbReference>